<gene>
    <name evidence="12" type="ORF">SCODWIG_02844</name>
</gene>
<dbReference type="AlphaFoldDB" id="A0A376B8Q9"/>
<dbReference type="Proteomes" id="UP000262825">
    <property type="component" value="Unassembled WGS sequence"/>
</dbReference>
<evidence type="ECO:0000256" key="6">
    <source>
        <dbReference type="ARBA" id="ARBA00023034"/>
    </source>
</evidence>
<dbReference type="Gene3D" id="1.20.5.110">
    <property type="match status" value="1"/>
</dbReference>
<keyword evidence="4" id="KW-0653">Protein transport</keyword>
<evidence type="ECO:0000256" key="4">
    <source>
        <dbReference type="ARBA" id="ARBA00022927"/>
    </source>
</evidence>
<evidence type="ECO:0000259" key="11">
    <source>
        <dbReference type="PROSITE" id="PS50192"/>
    </source>
</evidence>
<organism evidence="12 13">
    <name type="scientific">Saccharomycodes ludwigii</name>
    <dbReference type="NCBI Taxonomy" id="36035"/>
    <lineage>
        <taxon>Eukaryota</taxon>
        <taxon>Fungi</taxon>
        <taxon>Dikarya</taxon>
        <taxon>Ascomycota</taxon>
        <taxon>Saccharomycotina</taxon>
        <taxon>Saccharomycetes</taxon>
        <taxon>Saccharomycodales</taxon>
        <taxon>Saccharomycodaceae</taxon>
        <taxon>Saccharomycodes</taxon>
    </lineage>
</organism>
<dbReference type="CDD" id="cd15853">
    <property type="entry name" value="SNARE_Bet1"/>
    <property type="match status" value="1"/>
</dbReference>
<keyword evidence="3 10" id="KW-0812">Transmembrane</keyword>
<accession>A0A376B8Q9</accession>
<evidence type="ECO:0000313" key="13">
    <source>
        <dbReference type="Proteomes" id="UP000262825"/>
    </source>
</evidence>
<evidence type="ECO:0000256" key="9">
    <source>
        <dbReference type="SAM" id="MobiDB-lite"/>
    </source>
</evidence>
<reference evidence="13" key="1">
    <citation type="submission" date="2018-06" db="EMBL/GenBank/DDBJ databases">
        <authorList>
            <person name="Guldener U."/>
        </authorList>
    </citation>
    <scope>NUCLEOTIDE SEQUENCE [LARGE SCALE GENOMIC DNA]</scope>
    <source>
        <strain evidence="13">UTAD17</strain>
    </source>
</reference>
<dbReference type="SMART" id="SM00397">
    <property type="entry name" value="t_SNARE"/>
    <property type="match status" value="1"/>
</dbReference>
<dbReference type="SUPFAM" id="SSF58038">
    <property type="entry name" value="SNARE fusion complex"/>
    <property type="match status" value="1"/>
</dbReference>
<keyword evidence="6" id="KW-0333">Golgi apparatus</keyword>
<keyword evidence="7 10" id="KW-0472">Membrane</keyword>
<keyword evidence="5 10" id="KW-1133">Transmembrane helix</keyword>
<keyword evidence="13" id="KW-1185">Reference proteome</keyword>
<dbReference type="PANTHER" id="PTHR12791">
    <property type="entry name" value="GOLGI SNARE BET1-RELATED"/>
    <property type="match status" value="1"/>
</dbReference>
<dbReference type="PROSITE" id="PS50192">
    <property type="entry name" value="T_SNARE"/>
    <property type="match status" value="1"/>
</dbReference>
<evidence type="ECO:0000256" key="8">
    <source>
        <dbReference type="ARBA" id="ARBA00046280"/>
    </source>
</evidence>
<feature type="compositionally biased region" description="Polar residues" evidence="9">
    <location>
        <begin position="57"/>
        <end position="66"/>
    </location>
</feature>
<feature type="compositionally biased region" description="Polar residues" evidence="9">
    <location>
        <begin position="1"/>
        <end position="15"/>
    </location>
</feature>
<evidence type="ECO:0000313" key="12">
    <source>
        <dbReference type="EMBL" id="SSD61083.1"/>
    </source>
</evidence>
<comment type="subcellular location">
    <subcellularLocation>
        <location evidence="8">Endomembrane system</location>
        <topology evidence="8">Single-pass type IV membrane protein</topology>
    </subcellularLocation>
    <subcellularLocation>
        <location evidence="1">Golgi apparatus membrane</location>
    </subcellularLocation>
</comment>
<dbReference type="EMBL" id="UFAJ01000562">
    <property type="protein sequence ID" value="SSD61083.1"/>
    <property type="molecule type" value="Genomic_DNA"/>
</dbReference>
<feature type="transmembrane region" description="Helical" evidence="10">
    <location>
        <begin position="194"/>
        <end position="214"/>
    </location>
</feature>
<dbReference type="GO" id="GO:0015031">
    <property type="term" value="P:protein transport"/>
    <property type="evidence" value="ECO:0007669"/>
    <property type="project" value="UniProtKB-KW"/>
</dbReference>
<evidence type="ECO:0000256" key="3">
    <source>
        <dbReference type="ARBA" id="ARBA00022692"/>
    </source>
</evidence>
<dbReference type="VEuPathDB" id="FungiDB:SCODWIG_02844"/>
<keyword evidence="2" id="KW-0813">Transport</keyword>
<dbReference type="InterPro" id="IPR039899">
    <property type="entry name" value="BET1_SNARE"/>
</dbReference>
<dbReference type="GO" id="GO:0000139">
    <property type="term" value="C:Golgi membrane"/>
    <property type="evidence" value="ECO:0007669"/>
    <property type="project" value="UniProtKB-SubCell"/>
</dbReference>
<feature type="compositionally biased region" description="Low complexity" evidence="9">
    <location>
        <begin position="21"/>
        <end position="56"/>
    </location>
</feature>
<evidence type="ECO:0000256" key="7">
    <source>
        <dbReference type="ARBA" id="ARBA00023136"/>
    </source>
</evidence>
<feature type="domain" description="T-SNARE coiled-coil homology" evidence="11">
    <location>
        <begin position="126"/>
        <end position="188"/>
    </location>
</feature>
<evidence type="ECO:0000256" key="1">
    <source>
        <dbReference type="ARBA" id="ARBA00004394"/>
    </source>
</evidence>
<feature type="region of interest" description="Disordered" evidence="9">
    <location>
        <begin position="1"/>
        <end position="66"/>
    </location>
</feature>
<evidence type="ECO:0000256" key="5">
    <source>
        <dbReference type="ARBA" id="ARBA00022989"/>
    </source>
</evidence>
<name>A0A376B8Q9_9ASCO</name>
<proteinExistence type="predicted"/>
<protein>
    <submittedName>
        <fullName evidence="12">Related to Protein transport protein BET1</fullName>
    </submittedName>
</protein>
<evidence type="ECO:0000256" key="10">
    <source>
        <dbReference type="SAM" id="Phobius"/>
    </source>
</evidence>
<evidence type="ECO:0000256" key="2">
    <source>
        <dbReference type="ARBA" id="ARBA00022448"/>
    </source>
</evidence>
<sequence>MNILNNSTNNNPFSSYHNNKHTTVTNNNNKNNTYNHNDIDNSTYNENNDININNSNQLHQRSNTSATVSGSFEHKRTQLFGPGFGLPNFPAKTVSNNEDHDTKKIYHNENNSGSDVPLNYSNTILAQLESQSEKHMNVMGTKIKALKELSVKMGDEIRSSNQTIDQLGNTFENTSAKIKKNFRNMMDMAKNSRVSLRTWLIIFIVIIFFFLRVWTR</sequence>
<dbReference type="InterPro" id="IPR000727">
    <property type="entry name" value="T_SNARE_dom"/>
</dbReference>